<evidence type="ECO:0000313" key="2">
    <source>
        <dbReference type="Proteomes" id="UP001597369"/>
    </source>
</evidence>
<keyword evidence="2" id="KW-1185">Reference proteome</keyword>
<reference evidence="2" key="1">
    <citation type="journal article" date="2019" name="Int. J. Syst. Evol. Microbiol.">
        <title>The Global Catalogue of Microorganisms (GCM) 10K type strain sequencing project: providing services to taxonomists for standard genome sequencing and annotation.</title>
        <authorList>
            <consortium name="The Broad Institute Genomics Platform"/>
            <consortium name="The Broad Institute Genome Sequencing Center for Infectious Disease"/>
            <person name="Wu L."/>
            <person name="Ma J."/>
        </authorList>
    </citation>
    <scope>NUCLEOTIDE SEQUENCE [LARGE SCALE GENOMIC DNA]</scope>
    <source>
        <strain evidence="2">JCM 16545</strain>
    </source>
</reference>
<name>A0ABW4X0T0_9BACT</name>
<dbReference type="RefSeq" id="WP_229961687.1">
    <property type="nucleotide sequence ID" value="NZ_JAJJWI010000014.1"/>
</dbReference>
<gene>
    <name evidence="1" type="ORF">ACFSKU_15495</name>
</gene>
<organism evidence="1 2">
    <name type="scientific">Pontibacter silvestris</name>
    <dbReference type="NCBI Taxonomy" id="2305183"/>
    <lineage>
        <taxon>Bacteria</taxon>
        <taxon>Pseudomonadati</taxon>
        <taxon>Bacteroidota</taxon>
        <taxon>Cytophagia</taxon>
        <taxon>Cytophagales</taxon>
        <taxon>Hymenobacteraceae</taxon>
        <taxon>Pontibacter</taxon>
    </lineage>
</organism>
<dbReference type="Proteomes" id="UP001597369">
    <property type="component" value="Unassembled WGS sequence"/>
</dbReference>
<evidence type="ECO:0000313" key="1">
    <source>
        <dbReference type="EMBL" id="MFD2068294.1"/>
    </source>
</evidence>
<dbReference type="EMBL" id="JBHUHV010000052">
    <property type="protein sequence ID" value="MFD2068294.1"/>
    <property type="molecule type" value="Genomic_DNA"/>
</dbReference>
<sequence length="66" mass="7363">MPTPAIPATKWRPCFPSVPGSGSAAAVNQVAGEKDKPYMAFLKDHYQKRIEICATETMSIRFYLMI</sequence>
<proteinExistence type="predicted"/>
<accession>A0ABW4X0T0</accession>
<protein>
    <submittedName>
        <fullName evidence="1">Uncharacterized protein</fullName>
    </submittedName>
</protein>
<comment type="caution">
    <text evidence="1">The sequence shown here is derived from an EMBL/GenBank/DDBJ whole genome shotgun (WGS) entry which is preliminary data.</text>
</comment>